<dbReference type="PANTHER" id="PTHR33698:SF3">
    <property type="entry name" value="OS09G0266000 PROTEIN"/>
    <property type="match status" value="1"/>
</dbReference>
<dbReference type="STRING" id="79200.A0A165XVY2"/>
<gene>
    <name evidence="2" type="ORF">DCAR_014054</name>
</gene>
<organism evidence="2">
    <name type="scientific">Daucus carota subsp. sativus</name>
    <name type="common">Carrot</name>
    <dbReference type="NCBI Taxonomy" id="79200"/>
    <lineage>
        <taxon>Eukaryota</taxon>
        <taxon>Viridiplantae</taxon>
        <taxon>Streptophyta</taxon>
        <taxon>Embryophyta</taxon>
        <taxon>Tracheophyta</taxon>
        <taxon>Spermatophyta</taxon>
        <taxon>Magnoliopsida</taxon>
        <taxon>eudicotyledons</taxon>
        <taxon>Gunneridae</taxon>
        <taxon>Pentapetalae</taxon>
        <taxon>asterids</taxon>
        <taxon>campanulids</taxon>
        <taxon>Apiales</taxon>
        <taxon>Apiaceae</taxon>
        <taxon>Apioideae</taxon>
        <taxon>Scandiceae</taxon>
        <taxon>Daucinae</taxon>
        <taxon>Daucus</taxon>
        <taxon>Daucus sect. Daucus</taxon>
    </lineage>
</organism>
<dbReference type="AlphaFoldDB" id="A0A165XVY2"/>
<reference evidence="2" key="1">
    <citation type="journal article" date="2016" name="Nat. Genet.">
        <title>A high-quality carrot genome assembly provides new insights into carotenoid accumulation and asterid genome evolution.</title>
        <authorList>
            <person name="Iorizzo M."/>
            <person name="Ellison S."/>
            <person name="Senalik D."/>
            <person name="Zeng P."/>
            <person name="Satapoomin P."/>
            <person name="Huang J."/>
            <person name="Bowman M."/>
            <person name="Iovene M."/>
            <person name="Sanseverino W."/>
            <person name="Cavagnaro P."/>
            <person name="Yildiz M."/>
            <person name="Macko-Podgorni A."/>
            <person name="Moranska E."/>
            <person name="Grzebelus E."/>
            <person name="Grzebelus D."/>
            <person name="Ashrafi H."/>
            <person name="Zheng Z."/>
            <person name="Cheng S."/>
            <person name="Spooner D."/>
            <person name="Van Deynze A."/>
            <person name="Simon P."/>
        </authorList>
    </citation>
    <scope>NUCLEOTIDE SEQUENCE [LARGE SCALE GENOMIC DNA]</scope>
    <source>
        <tissue evidence="2">Leaf</tissue>
    </source>
</reference>
<sequence length="261" mass="28801">MVATAICSVSPFSQAVKLLDPPHSDSNPSIKIFANKSNLHRTQITSTRRKICNRVLKSSSNDVVTNVVATSEVELELESASNVVRKFYGGINGRDLSSVEPLIADNCVYEDLIFPHPFVGRKAILEFFEKFNDSISEDLQFVIDDISAEDSIAVGVIWHLEWKGRPFPFSKGCSFYKLEVVNGQRKIISSKCVLFVDDNGLNLKNSYGRDSVEPAIKPGETALVASSEHYSARLSLLEFYTNDVGCHQRSYLAAAAVSTVS</sequence>
<name>A0A165XVY2_DAUCS</name>
<dbReference type="InterPro" id="IPR032710">
    <property type="entry name" value="NTF2-like_dom_sf"/>
</dbReference>
<protein>
    <recommendedName>
        <fullName evidence="1">SnoaL-like domain-containing protein</fullName>
    </recommendedName>
</protein>
<dbReference type="Gramene" id="KZM98584">
    <property type="protein sequence ID" value="KZM98584"/>
    <property type="gene ID" value="DCAR_014054"/>
</dbReference>
<dbReference type="Gene3D" id="3.10.450.50">
    <property type="match status" value="1"/>
</dbReference>
<dbReference type="Pfam" id="PF12680">
    <property type="entry name" value="SnoaL_2"/>
    <property type="match status" value="1"/>
</dbReference>
<proteinExistence type="predicted"/>
<dbReference type="InterPro" id="IPR037401">
    <property type="entry name" value="SnoaL-like"/>
</dbReference>
<evidence type="ECO:0000313" key="2">
    <source>
        <dbReference type="EMBL" id="KZM98584.1"/>
    </source>
</evidence>
<comment type="caution">
    <text evidence="2">The sequence shown here is derived from an EMBL/GenBank/DDBJ whole genome shotgun (WGS) entry which is preliminary data.</text>
</comment>
<dbReference type="PANTHER" id="PTHR33698">
    <property type="entry name" value="NUCLEAR TRANSPORT FACTOR 2 (NTF2)-LIKE PROTEIN"/>
    <property type="match status" value="1"/>
</dbReference>
<feature type="domain" description="SnoaL-like" evidence="1">
    <location>
        <begin position="84"/>
        <end position="179"/>
    </location>
</feature>
<dbReference type="SUPFAM" id="SSF54427">
    <property type="entry name" value="NTF2-like"/>
    <property type="match status" value="1"/>
</dbReference>
<dbReference type="EMBL" id="LNRQ01000004">
    <property type="protein sequence ID" value="KZM98584.1"/>
    <property type="molecule type" value="Genomic_DNA"/>
</dbReference>
<accession>A0A165XVY2</accession>
<evidence type="ECO:0000259" key="1">
    <source>
        <dbReference type="Pfam" id="PF12680"/>
    </source>
</evidence>